<dbReference type="RefSeq" id="WP_065542058.1">
    <property type="nucleotide sequence ID" value="NZ_CP015405.2"/>
</dbReference>
<dbReference type="STRING" id="1796616.A4V09_08920"/>
<evidence type="ECO:0000313" key="3">
    <source>
        <dbReference type="Proteomes" id="UP000092574"/>
    </source>
</evidence>
<keyword evidence="1" id="KW-0472">Membrane</keyword>
<evidence type="ECO:0000256" key="1">
    <source>
        <dbReference type="SAM" id="Phobius"/>
    </source>
</evidence>
<feature type="transmembrane region" description="Helical" evidence="1">
    <location>
        <begin position="252"/>
        <end position="270"/>
    </location>
</feature>
<accession>A0A1C7IA54</accession>
<keyword evidence="3" id="KW-1185">Reference proteome</keyword>
<feature type="transmembrane region" description="Helical" evidence="1">
    <location>
        <begin position="291"/>
        <end position="312"/>
    </location>
</feature>
<protein>
    <submittedName>
        <fullName evidence="2">ABC transporter permease</fullName>
    </submittedName>
</protein>
<feature type="transmembrane region" description="Helical" evidence="1">
    <location>
        <begin position="355"/>
        <end position="375"/>
    </location>
</feature>
<sequence length="464" mass="53292">MYFLKELKRICFSVVYLLFIGLLLFSWHDNFYGVTNKEISSSKESDTSIYSEIAGGSFLKKPEKGAESYGMKKKEVPEKIMCGGTDILIVEYLKNSYSTYPFTYYKEVVLSDKEQKEILDIITEITGLNEQQINHLPEDYFPAVNGNIIHFGESVKPDGNGSFTFKMGDSDGIDTEQDYTKQFVPQVSYERFQKLMEKAENIIGRGSNYSMKNLTQYYGLSEMTYGEAMDEYNKTIYDDKVSNAFARLFCDYITRALGLFPVFVTVIFWLKDRRNRMNELIDCKPTGTARFISIRFLALLTAVMLPVVLLSFESLIPLMGYSADTGIAIDLFAFLKYMIWWLLPTAMIVTSLGMFFTILTSTSVAILIQFVWWFVDGTVTGLSGDTSIFTLMIRHNVLGGSEIISRDFTLICLNRGLYAIVSLLLVGLSILIYNKKRGGELNYEYFLQKHFRFFKNRFFSHFQK</sequence>
<dbReference type="EMBL" id="CP015405">
    <property type="protein sequence ID" value="ANU75878.1"/>
    <property type="molecule type" value="Genomic_DNA"/>
</dbReference>
<name>A0A1C7IA54_9FIRM</name>
<keyword evidence="1" id="KW-1133">Transmembrane helix</keyword>
<evidence type="ECO:0000313" key="2">
    <source>
        <dbReference type="EMBL" id="ANU75878.1"/>
    </source>
</evidence>
<proteinExistence type="predicted"/>
<feature type="transmembrane region" description="Helical" evidence="1">
    <location>
        <begin position="7"/>
        <end position="27"/>
    </location>
</feature>
<reference evidence="2" key="1">
    <citation type="submission" date="2017-04" db="EMBL/GenBank/DDBJ databases">
        <title>Complete Genome Sequences of Twelve Strains of a Stable Defined Moderately Diverse Mouse Microbiota 2 (sDMDMm2).</title>
        <authorList>
            <person name="Uchimura Y."/>
            <person name="Wyss M."/>
            <person name="Brugiroux S."/>
            <person name="Limenitakis J.P."/>
            <person name="Stecher B."/>
            <person name="McCoy K.D."/>
            <person name="Macpherson A.J."/>
        </authorList>
    </citation>
    <scope>NUCLEOTIDE SEQUENCE</scope>
    <source>
        <strain evidence="2">YL58</strain>
    </source>
</reference>
<keyword evidence="1" id="KW-0812">Transmembrane</keyword>
<gene>
    <name evidence="2" type="ORF">A4V09_08920</name>
</gene>
<dbReference type="KEGG" id="byl:A4V09_08920"/>
<feature type="transmembrane region" description="Helical" evidence="1">
    <location>
        <begin position="416"/>
        <end position="433"/>
    </location>
</feature>
<organism evidence="2 3">
    <name type="scientific">Blautia pseudococcoides</name>
    <dbReference type="NCBI Taxonomy" id="1796616"/>
    <lineage>
        <taxon>Bacteria</taxon>
        <taxon>Bacillati</taxon>
        <taxon>Bacillota</taxon>
        <taxon>Clostridia</taxon>
        <taxon>Lachnospirales</taxon>
        <taxon>Lachnospiraceae</taxon>
        <taxon>Blautia</taxon>
    </lineage>
</organism>
<dbReference type="OrthoDB" id="1708273at2"/>
<dbReference type="AlphaFoldDB" id="A0A1C7IA54"/>
<dbReference type="Proteomes" id="UP000092574">
    <property type="component" value="Chromosome"/>
</dbReference>
<feature type="transmembrane region" description="Helical" evidence="1">
    <location>
        <begin position="318"/>
        <end position="343"/>
    </location>
</feature>